<sequence>MILHIAEVIYPTHQVSIPYLFELRLLLT</sequence>
<dbReference type="Proteomes" id="UP000032142">
    <property type="component" value="Unassembled WGS sequence"/>
</dbReference>
<keyword evidence="2" id="KW-1185">Reference proteome</keyword>
<dbReference type="EMBL" id="JRRC01444595">
    <property type="protein sequence ID" value="KHG06142.1"/>
    <property type="molecule type" value="Genomic_DNA"/>
</dbReference>
<comment type="caution">
    <text evidence="1">The sequence shown here is derived from an EMBL/GenBank/DDBJ whole genome shotgun (WGS) entry which is preliminary data.</text>
</comment>
<reference evidence="2" key="1">
    <citation type="submission" date="2014-09" db="EMBL/GenBank/DDBJ databases">
        <authorList>
            <person name="Mudge J."/>
            <person name="Ramaraj T."/>
            <person name="Lindquist I.E."/>
            <person name="Bharti A.K."/>
            <person name="Sundararajan A."/>
            <person name="Cameron C.T."/>
            <person name="Woodward J.E."/>
            <person name="May G.D."/>
            <person name="Brubaker C."/>
            <person name="Broadhvest J."/>
            <person name="Wilkins T.A."/>
        </authorList>
    </citation>
    <scope>NUCLEOTIDE SEQUENCE</scope>
    <source>
        <strain evidence="2">cv. AKA8401</strain>
    </source>
</reference>
<evidence type="ECO:0000313" key="1">
    <source>
        <dbReference type="EMBL" id="KHG06142.1"/>
    </source>
</evidence>
<protein>
    <submittedName>
        <fullName evidence="1">Uncharacterized protein</fullName>
    </submittedName>
</protein>
<organism evidence="1 2">
    <name type="scientific">Gossypium arboreum</name>
    <name type="common">Tree cotton</name>
    <name type="synonym">Gossypium nanking</name>
    <dbReference type="NCBI Taxonomy" id="29729"/>
    <lineage>
        <taxon>Eukaryota</taxon>
        <taxon>Viridiplantae</taxon>
        <taxon>Streptophyta</taxon>
        <taxon>Embryophyta</taxon>
        <taxon>Tracheophyta</taxon>
        <taxon>Spermatophyta</taxon>
        <taxon>Magnoliopsida</taxon>
        <taxon>eudicotyledons</taxon>
        <taxon>Gunneridae</taxon>
        <taxon>Pentapetalae</taxon>
        <taxon>rosids</taxon>
        <taxon>malvids</taxon>
        <taxon>Malvales</taxon>
        <taxon>Malvaceae</taxon>
        <taxon>Malvoideae</taxon>
        <taxon>Gossypium</taxon>
    </lineage>
</organism>
<name>A0A0B0N0K2_GOSAR</name>
<accession>A0A0B0N0K2</accession>
<dbReference type="AlphaFoldDB" id="A0A0B0N0K2"/>
<proteinExistence type="predicted"/>
<gene>
    <name evidence="1" type="ORF">F383_32943</name>
</gene>
<evidence type="ECO:0000313" key="2">
    <source>
        <dbReference type="Proteomes" id="UP000032142"/>
    </source>
</evidence>